<protein>
    <submittedName>
        <fullName evidence="4">Uncharacterized protein LOC106155942</fullName>
    </submittedName>
</protein>
<reference evidence="4" key="1">
    <citation type="submission" date="2025-08" db="UniProtKB">
        <authorList>
            <consortium name="RefSeq"/>
        </authorList>
    </citation>
    <scope>IDENTIFICATION</scope>
    <source>
        <tissue evidence="4">Gonads</tissue>
    </source>
</reference>
<evidence type="ECO:0000313" key="3">
    <source>
        <dbReference type="Proteomes" id="UP000085678"/>
    </source>
</evidence>
<dbReference type="RefSeq" id="XP_013386440.1">
    <property type="nucleotide sequence ID" value="XM_013530986.2"/>
</dbReference>
<dbReference type="GeneID" id="106155942"/>
<feature type="domain" description="VWFA" evidence="2">
    <location>
        <begin position="42"/>
        <end position="194"/>
    </location>
</feature>
<dbReference type="Pfam" id="PF00092">
    <property type="entry name" value="VWA"/>
    <property type="match status" value="1"/>
</dbReference>
<gene>
    <name evidence="4" type="primary">LOC106155942</name>
</gene>
<proteinExistence type="predicted"/>
<keyword evidence="3" id="KW-1185">Reference proteome</keyword>
<dbReference type="KEGG" id="lak:106155942"/>
<sequence length="243" mass="26439">MKLAALVLLVAVGMAFNGLGAEALTPYQVIQALMGGAPPYWEVCFALDSSGSISDSEWSCSKGSTKNILAIINNTPGTNSIAPGKHKIALVRFSTWAQLIFALGTHSFYTANRNAIGAVAKNGGVTNINNALLKCYGQLGYYGKRLVWIMTDGQYNYGGDPRPRADAMKKKGIIICVVAVGDNVNWTVINDIASWVYIPSLRRWVKCVMRYHTCLAYYRASLIYYPILSPVQQPVLPVAQAVP</sequence>
<dbReference type="CDD" id="cd00198">
    <property type="entry name" value="vWFA"/>
    <property type="match status" value="1"/>
</dbReference>
<evidence type="ECO:0000256" key="1">
    <source>
        <dbReference type="SAM" id="SignalP"/>
    </source>
</evidence>
<dbReference type="InParanoid" id="A0A1S3HJZ3"/>
<accession>A0A1S3HJZ3</accession>
<name>A0A1S3HJZ3_LINAN</name>
<dbReference type="AlphaFoldDB" id="A0A1S3HJZ3"/>
<dbReference type="InterPro" id="IPR002035">
    <property type="entry name" value="VWF_A"/>
</dbReference>
<dbReference type="PROSITE" id="PS50234">
    <property type="entry name" value="VWFA"/>
    <property type="match status" value="1"/>
</dbReference>
<organism evidence="3 4">
    <name type="scientific">Lingula anatina</name>
    <name type="common">Brachiopod</name>
    <name type="synonym">Lingula unguis</name>
    <dbReference type="NCBI Taxonomy" id="7574"/>
    <lineage>
        <taxon>Eukaryota</taxon>
        <taxon>Metazoa</taxon>
        <taxon>Spiralia</taxon>
        <taxon>Lophotrochozoa</taxon>
        <taxon>Brachiopoda</taxon>
        <taxon>Linguliformea</taxon>
        <taxon>Lingulata</taxon>
        <taxon>Lingulida</taxon>
        <taxon>Linguloidea</taxon>
        <taxon>Lingulidae</taxon>
        <taxon>Lingula</taxon>
    </lineage>
</organism>
<keyword evidence="1" id="KW-0732">Signal</keyword>
<dbReference type="InterPro" id="IPR036465">
    <property type="entry name" value="vWFA_dom_sf"/>
</dbReference>
<dbReference type="SUPFAM" id="SSF53300">
    <property type="entry name" value="vWA-like"/>
    <property type="match status" value="1"/>
</dbReference>
<dbReference type="Gene3D" id="3.40.50.410">
    <property type="entry name" value="von Willebrand factor, type A domain"/>
    <property type="match status" value="1"/>
</dbReference>
<evidence type="ECO:0000259" key="2">
    <source>
        <dbReference type="PROSITE" id="PS50234"/>
    </source>
</evidence>
<dbReference type="Proteomes" id="UP000085678">
    <property type="component" value="Unplaced"/>
</dbReference>
<evidence type="ECO:0000313" key="4">
    <source>
        <dbReference type="RefSeq" id="XP_013386440.1"/>
    </source>
</evidence>
<dbReference type="SMART" id="SM00327">
    <property type="entry name" value="VWA"/>
    <property type="match status" value="1"/>
</dbReference>
<feature type="chain" id="PRO_5013023663" evidence="1">
    <location>
        <begin position="16"/>
        <end position="243"/>
    </location>
</feature>
<feature type="signal peptide" evidence="1">
    <location>
        <begin position="1"/>
        <end position="15"/>
    </location>
</feature>